<evidence type="ECO:0000256" key="7">
    <source>
        <dbReference type="ARBA" id="ARBA00048768"/>
    </source>
</evidence>
<evidence type="ECO:0000256" key="8">
    <source>
        <dbReference type="RuleBase" id="RU367082"/>
    </source>
</evidence>
<dbReference type="EMBL" id="VSWD01000010">
    <property type="protein sequence ID" value="KAK3089785.1"/>
    <property type="molecule type" value="Genomic_DNA"/>
</dbReference>
<keyword evidence="11" id="KW-1185">Reference proteome</keyword>
<dbReference type="GO" id="GO:0005634">
    <property type="term" value="C:nucleus"/>
    <property type="evidence" value="ECO:0007669"/>
    <property type="project" value="TreeGrafter"/>
</dbReference>
<dbReference type="InterPro" id="IPR023128">
    <property type="entry name" value="Prot_N_Gln_amidohydro_ab_roll"/>
</dbReference>
<comment type="caution">
    <text evidence="10">The sequence shown here is derived from an EMBL/GenBank/DDBJ whole genome shotgun (WGS) entry which is preliminary data.</text>
</comment>
<name>A0AA89BNS5_PINIB</name>
<dbReference type="Pfam" id="PF09764">
    <property type="entry name" value="Nt_Gln_amidase"/>
    <property type="match status" value="1"/>
</dbReference>
<comment type="subunit">
    <text evidence="2 8">Monomer.</text>
</comment>
<dbReference type="InterPro" id="IPR039733">
    <property type="entry name" value="NTAQ1"/>
</dbReference>
<comment type="function">
    <text evidence="8">Mediates the side-chain deamidation of N-terminal glutamine residues to glutamate, an important step in N-end rule pathway of protein degradation. Conversion of the resulting N-terminal glutamine to glutamate renders the protein susceptible to arginylation, polyubiquitination and degradation as specified by the N-end rule. Does not act on substrates with internal or C-terminal glutamine and does not act on non-glutamine residues in any position.</text>
</comment>
<comment type="catalytic activity">
    <reaction evidence="7 8">
        <text>N-terminal L-glutaminyl-[protein] + H2O = N-terminal L-glutamyl-[protein] + NH4(+)</text>
        <dbReference type="Rhea" id="RHEA:50680"/>
        <dbReference type="Rhea" id="RHEA-COMP:12668"/>
        <dbReference type="Rhea" id="RHEA-COMP:12777"/>
        <dbReference type="ChEBI" id="CHEBI:15377"/>
        <dbReference type="ChEBI" id="CHEBI:28938"/>
        <dbReference type="ChEBI" id="CHEBI:64721"/>
        <dbReference type="ChEBI" id="CHEBI:64722"/>
        <dbReference type="EC" id="3.5.1.122"/>
    </reaction>
</comment>
<reference evidence="10" key="1">
    <citation type="submission" date="2019-08" db="EMBL/GenBank/DDBJ databases">
        <title>The improved chromosome-level genome for the pearl oyster Pinctada fucata martensii using PacBio sequencing and Hi-C.</title>
        <authorList>
            <person name="Zheng Z."/>
        </authorList>
    </citation>
    <scope>NUCLEOTIDE SEQUENCE</scope>
    <source>
        <strain evidence="10">ZZ-2019</strain>
        <tissue evidence="10">Adductor muscle</tissue>
    </source>
</reference>
<dbReference type="PANTHER" id="PTHR13035:SF0">
    <property type="entry name" value="PROTEIN N-TERMINAL GLUTAMINE AMIDOHYDROLASE"/>
    <property type="match status" value="1"/>
</dbReference>
<evidence type="ECO:0000256" key="3">
    <source>
        <dbReference type="ARBA" id="ARBA00012718"/>
    </source>
</evidence>
<organism evidence="10 11">
    <name type="scientific">Pinctada imbricata</name>
    <name type="common">Atlantic pearl-oyster</name>
    <name type="synonym">Pinctada martensii</name>
    <dbReference type="NCBI Taxonomy" id="66713"/>
    <lineage>
        <taxon>Eukaryota</taxon>
        <taxon>Metazoa</taxon>
        <taxon>Spiralia</taxon>
        <taxon>Lophotrochozoa</taxon>
        <taxon>Mollusca</taxon>
        <taxon>Bivalvia</taxon>
        <taxon>Autobranchia</taxon>
        <taxon>Pteriomorphia</taxon>
        <taxon>Pterioida</taxon>
        <taxon>Pterioidea</taxon>
        <taxon>Pteriidae</taxon>
        <taxon>Pinctada</taxon>
    </lineage>
</organism>
<evidence type="ECO:0000256" key="1">
    <source>
        <dbReference type="ARBA" id="ARBA00008985"/>
    </source>
</evidence>
<gene>
    <name evidence="10" type="ORF">FSP39_006501</name>
</gene>
<dbReference type="AlphaFoldDB" id="A0AA89BNS5"/>
<proteinExistence type="inferred from homology"/>
<evidence type="ECO:0000313" key="10">
    <source>
        <dbReference type="EMBL" id="KAK3089785.1"/>
    </source>
</evidence>
<dbReference type="GO" id="GO:0008418">
    <property type="term" value="F:protein-N-terminal asparagine amidohydrolase activity"/>
    <property type="evidence" value="ECO:0007669"/>
    <property type="project" value="UniProtKB-UniRule"/>
</dbReference>
<protein>
    <recommendedName>
        <fullName evidence="4 8">Protein N-terminal glutamine amidohydrolase</fullName>
        <ecNumber evidence="3 8">3.5.1.122</ecNumber>
    </recommendedName>
    <alternativeName>
        <fullName evidence="6 8">Protein NH2-terminal glutamine deamidase</fullName>
    </alternativeName>
</protein>
<dbReference type="EC" id="3.5.1.122" evidence="3 8"/>
<sequence>MQPPYHALQDPEMHQPCYLDALKSCDFKELFLLIPLWCQQAGHGEEGFVVWDYHVILIHANPQHSSSVYDLDTTLSFPVSFKEYLEKGIRDNQSLREQYWRMFRVIPAREFLARFASDRSHMLKENGEWMMPPPTYPCIKTHDSANNIEDFISMDPHIPHGDVLTVEQLASKFLYLS</sequence>
<comment type="similarity">
    <text evidence="1 8">Belongs to the NTAQ1 family.</text>
</comment>
<evidence type="ECO:0000256" key="2">
    <source>
        <dbReference type="ARBA" id="ARBA00011245"/>
    </source>
</evidence>
<evidence type="ECO:0000256" key="4">
    <source>
        <dbReference type="ARBA" id="ARBA00021247"/>
    </source>
</evidence>
<dbReference type="PANTHER" id="PTHR13035">
    <property type="entry name" value="PROTEIN N-TERMINAL GLUTAMINE AMIDOHYDROLASE"/>
    <property type="match status" value="1"/>
</dbReference>
<evidence type="ECO:0000256" key="6">
    <source>
        <dbReference type="ARBA" id="ARBA00029677"/>
    </source>
</evidence>
<evidence type="ECO:0000259" key="9">
    <source>
        <dbReference type="Pfam" id="PF09764"/>
    </source>
</evidence>
<evidence type="ECO:0000256" key="5">
    <source>
        <dbReference type="ARBA" id="ARBA00022801"/>
    </source>
</evidence>
<dbReference type="Proteomes" id="UP001186944">
    <property type="component" value="Unassembled WGS sequence"/>
</dbReference>
<dbReference type="GO" id="GO:0070773">
    <property type="term" value="F:protein-N-terminal glutamine amidohydrolase activity"/>
    <property type="evidence" value="ECO:0007669"/>
    <property type="project" value="UniProtKB-UniRule"/>
</dbReference>
<dbReference type="Gene3D" id="3.10.620.10">
    <property type="entry name" value="Protein N-terminal glutamine amidohydrolase, alpha beta roll"/>
    <property type="match status" value="1"/>
</dbReference>
<keyword evidence="5 8" id="KW-0378">Hydrolase</keyword>
<dbReference type="InterPro" id="IPR037132">
    <property type="entry name" value="N_Gln_amidohydro_ab_roll_sf"/>
</dbReference>
<dbReference type="GO" id="GO:0005829">
    <property type="term" value="C:cytosol"/>
    <property type="evidence" value="ECO:0007669"/>
    <property type="project" value="TreeGrafter"/>
</dbReference>
<accession>A0AA89BNS5</accession>
<evidence type="ECO:0000313" key="11">
    <source>
        <dbReference type="Proteomes" id="UP001186944"/>
    </source>
</evidence>
<feature type="domain" description="Protein N-terminal glutamine amidohydrolase alpha beta roll" evidence="9">
    <location>
        <begin position="34"/>
        <end position="172"/>
    </location>
</feature>